<dbReference type="PRINTS" id="PR00344">
    <property type="entry name" value="BCTRLSENSOR"/>
</dbReference>
<dbReference type="GO" id="GO:0000156">
    <property type="term" value="F:phosphorelay response regulator activity"/>
    <property type="evidence" value="ECO:0007669"/>
    <property type="project" value="TreeGrafter"/>
</dbReference>
<keyword evidence="6" id="KW-0812">Transmembrane</keyword>
<dbReference type="InterPro" id="IPR036890">
    <property type="entry name" value="HATPase_C_sf"/>
</dbReference>
<keyword evidence="5" id="KW-0808">Transferase</keyword>
<dbReference type="Proteomes" id="UP000055590">
    <property type="component" value="Chromosome"/>
</dbReference>
<keyword evidence="18" id="KW-1185">Reference proteome</keyword>
<dbReference type="RefSeq" id="WP_157370773.1">
    <property type="nucleotide sequence ID" value="NZ_CP012332.1"/>
</dbReference>
<feature type="region of interest" description="Disordered" evidence="13">
    <location>
        <begin position="380"/>
        <end position="400"/>
    </location>
</feature>
<keyword evidence="8 17" id="KW-0418">Kinase</keyword>
<evidence type="ECO:0000256" key="7">
    <source>
        <dbReference type="ARBA" id="ARBA00022741"/>
    </source>
</evidence>
<dbReference type="SMART" id="SM00091">
    <property type="entry name" value="PAS"/>
    <property type="match status" value="2"/>
</dbReference>
<dbReference type="InterPro" id="IPR029016">
    <property type="entry name" value="GAF-like_dom_sf"/>
</dbReference>
<evidence type="ECO:0000259" key="16">
    <source>
        <dbReference type="PROSITE" id="PS50113"/>
    </source>
</evidence>
<dbReference type="SMART" id="SM00388">
    <property type="entry name" value="HisKA"/>
    <property type="match status" value="1"/>
</dbReference>
<dbReference type="SMART" id="SM00086">
    <property type="entry name" value="PAC"/>
    <property type="match status" value="1"/>
</dbReference>
<dbReference type="Pfam" id="PF02518">
    <property type="entry name" value="HATPase_c"/>
    <property type="match status" value="1"/>
</dbReference>
<dbReference type="PROSITE" id="PS50109">
    <property type="entry name" value="HIS_KIN"/>
    <property type="match status" value="1"/>
</dbReference>
<dbReference type="Gene3D" id="3.30.450.20">
    <property type="entry name" value="PAS domain"/>
    <property type="match status" value="2"/>
</dbReference>
<evidence type="ECO:0000256" key="11">
    <source>
        <dbReference type="ARBA" id="ARBA00023012"/>
    </source>
</evidence>
<dbReference type="InterPro" id="IPR000014">
    <property type="entry name" value="PAS"/>
</dbReference>
<evidence type="ECO:0000313" key="17">
    <source>
        <dbReference type="EMBL" id="AKU93034.1"/>
    </source>
</evidence>
<dbReference type="SUPFAM" id="SSF55874">
    <property type="entry name" value="ATPase domain of HSP90 chaperone/DNA topoisomerase II/histidine kinase"/>
    <property type="match status" value="1"/>
</dbReference>
<dbReference type="PATRIC" id="fig|1391653.3.peg.3571"/>
<protein>
    <recommendedName>
        <fullName evidence="3">histidine kinase</fullName>
        <ecNumber evidence="3">2.7.13.3</ecNumber>
    </recommendedName>
</protein>
<dbReference type="Gene3D" id="3.30.450.40">
    <property type="match status" value="1"/>
</dbReference>
<gene>
    <name evidence="17" type="ORF">AKJ08_3421</name>
</gene>
<dbReference type="GO" id="GO:0007234">
    <property type="term" value="P:osmosensory signaling via phosphorelay pathway"/>
    <property type="evidence" value="ECO:0007669"/>
    <property type="project" value="TreeGrafter"/>
</dbReference>
<dbReference type="SMART" id="SM00387">
    <property type="entry name" value="HATPase_c"/>
    <property type="match status" value="1"/>
</dbReference>
<dbReference type="KEGG" id="vin:AKJ08_3421"/>
<evidence type="ECO:0000256" key="2">
    <source>
        <dbReference type="ARBA" id="ARBA00004141"/>
    </source>
</evidence>
<dbReference type="InterPro" id="IPR005467">
    <property type="entry name" value="His_kinase_dom"/>
</dbReference>
<dbReference type="InterPro" id="IPR003594">
    <property type="entry name" value="HATPase_dom"/>
</dbReference>
<dbReference type="GO" id="GO:0016020">
    <property type="term" value="C:membrane"/>
    <property type="evidence" value="ECO:0007669"/>
    <property type="project" value="UniProtKB-SubCell"/>
</dbReference>
<dbReference type="GO" id="GO:0006355">
    <property type="term" value="P:regulation of DNA-templated transcription"/>
    <property type="evidence" value="ECO:0007669"/>
    <property type="project" value="InterPro"/>
</dbReference>
<dbReference type="FunFam" id="3.30.565.10:FF:000006">
    <property type="entry name" value="Sensor histidine kinase WalK"/>
    <property type="match status" value="1"/>
</dbReference>
<dbReference type="SUPFAM" id="SSF55785">
    <property type="entry name" value="PYP-like sensor domain (PAS domain)"/>
    <property type="match status" value="2"/>
</dbReference>
<dbReference type="PANTHER" id="PTHR42878">
    <property type="entry name" value="TWO-COMPONENT HISTIDINE KINASE"/>
    <property type="match status" value="1"/>
</dbReference>
<dbReference type="InterPro" id="IPR003661">
    <property type="entry name" value="HisK_dim/P_dom"/>
</dbReference>
<dbReference type="STRING" id="1391653.AKJ08_3421"/>
<accession>A0A0K1PIU9</accession>
<dbReference type="EC" id="2.7.13.3" evidence="3"/>
<evidence type="ECO:0000256" key="3">
    <source>
        <dbReference type="ARBA" id="ARBA00012438"/>
    </source>
</evidence>
<proteinExistence type="predicted"/>
<evidence type="ECO:0000256" key="13">
    <source>
        <dbReference type="SAM" id="MobiDB-lite"/>
    </source>
</evidence>
<keyword evidence="10" id="KW-1133">Transmembrane helix</keyword>
<dbReference type="InterPro" id="IPR000700">
    <property type="entry name" value="PAS-assoc_C"/>
</dbReference>
<dbReference type="PROSITE" id="PS50112">
    <property type="entry name" value="PAS"/>
    <property type="match status" value="1"/>
</dbReference>
<dbReference type="InterPro" id="IPR001610">
    <property type="entry name" value="PAC"/>
</dbReference>
<dbReference type="PANTHER" id="PTHR42878:SF7">
    <property type="entry name" value="SENSOR HISTIDINE KINASE GLRK"/>
    <property type="match status" value="1"/>
</dbReference>
<evidence type="ECO:0000259" key="14">
    <source>
        <dbReference type="PROSITE" id="PS50109"/>
    </source>
</evidence>
<dbReference type="InterPro" id="IPR036097">
    <property type="entry name" value="HisK_dim/P_sf"/>
</dbReference>
<dbReference type="InterPro" id="IPR004358">
    <property type="entry name" value="Sig_transdc_His_kin-like_C"/>
</dbReference>
<dbReference type="Pfam" id="PF13426">
    <property type="entry name" value="PAS_9"/>
    <property type="match status" value="1"/>
</dbReference>
<dbReference type="SUPFAM" id="SSF47384">
    <property type="entry name" value="Homodimeric domain of signal transducing histidine kinase"/>
    <property type="match status" value="1"/>
</dbReference>
<dbReference type="GO" id="GO:0005524">
    <property type="term" value="F:ATP binding"/>
    <property type="evidence" value="ECO:0007669"/>
    <property type="project" value="UniProtKB-KW"/>
</dbReference>
<sequence length="642" mass="70777">MSEGVIELARTAAQIAGRARPEDVFGEIAAQLVELGAEGSRVYLLEPEKGRLRSIAGRGSLDLPSGEEAIAVGGEGVVARAAAGETVFETRRGKKGPRTLIAIPLHEDEQVIGVVAWSMPTPELPSGKERVVIQAIAGIFEAVVGTALLHQRREQESSESLRVALGTAPIGMCVVDLDLRFLQVNRAFAEMTGYSREELLDMSSRDLTFPDDRESTEEIVERVVRGEVKNPVYSKRYVRKDGQVIEVEIHGGLVLADDGSPLHFVAQIVDITDRRRAEREQEELLAWLHQEWSWLSTVIEQSPSGIVLLRGTERIIFNPMAEQLFGFHLEPDLGIGQLAGRIRWGDDGELATEEDLAAGRLWEPGAQQISIVRPDGTELPAVESSAPISQPNSQPNSRERYGSAGRVLIFQDITPLKDMERQREEWTSIVAHDLRQVVTVITSYTGLLARQAGADPISEKLRHILTNANHLSRMISDLVDSSRLDTDRLELQLELVDLGWLVRDVVERREATLGDHSVDLDIERHLPDVDIDSGRIEQVLDNLLSNAVKYSSPKSTIEIQVSRADHGLEVAVSNRGEGITSEELPHVFRRFQRSASASRTEGLGLGLYIAKGIVEAHGGRIRAESTPGETTTFRFELPLPPS</sequence>
<dbReference type="Gene3D" id="1.10.287.130">
    <property type="match status" value="1"/>
</dbReference>
<dbReference type="CDD" id="cd00082">
    <property type="entry name" value="HisKA"/>
    <property type="match status" value="1"/>
</dbReference>
<dbReference type="OrthoDB" id="7340865at2"/>
<keyword evidence="9" id="KW-0067">ATP-binding</keyword>
<dbReference type="GO" id="GO:0030295">
    <property type="term" value="F:protein kinase activator activity"/>
    <property type="evidence" value="ECO:0007669"/>
    <property type="project" value="TreeGrafter"/>
</dbReference>
<dbReference type="CDD" id="cd00130">
    <property type="entry name" value="PAS"/>
    <property type="match status" value="2"/>
</dbReference>
<keyword evidence="4" id="KW-0597">Phosphoprotein</keyword>
<keyword evidence="11" id="KW-0902">Two-component regulatory system</keyword>
<feature type="domain" description="PAS" evidence="15">
    <location>
        <begin position="157"/>
        <end position="227"/>
    </location>
</feature>
<evidence type="ECO:0000256" key="8">
    <source>
        <dbReference type="ARBA" id="ARBA00022777"/>
    </source>
</evidence>
<evidence type="ECO:0000256" key="9">
    <source>
        <dbReference type="ARBA" id="ARBA00022840"/>
    </source>
</evidence>
<dbReference type="NCBIfam" id="TIGR00229">
    <property type="entry name" value="sensory_box"/>
    <property type="match status" value="1"/>
</dbReference>
<dbReference type="GO" id="GO:0000155">
    <property type="term" value="F:phosphorelay sensor kinase activity"/>
    <property type="evidence" value="ECO:0007669"/>
    <property type="project" value="InterPro"/>
</dbReference>
<evidence type="ECO:0000256" key="4">
    <source>
        <dbReference type="ARBA" id="ARBA00022553"/>
    </source>
</evidence>
<dbReference type="Pfam" id="PF00512">
    <property type="entry name" value="HisKA"/>
    <property type="match status" value="1"/>
</dbReference>
<dbReference type="InterPro" id="IPR013767">
    <property type="entry name" value="PAS_fold"/>
</dbReference>
<evidence type="ECO:0000256" key="12">
    <source>
        <dbReference type="ARBA" id="ARBA00023136"/>
    </source>
</evidence>
<dbReference type="EMBL" id="CP012332">
    <property type="protein sequence ID" value="AKU93034.1"/>
    <property type="molecule type" value="Genomic_DNA"/>
</dbReference>
<dbReference type="Gene3D" id="3.30.565.10">
    <property type="entry name" value="Histidine kinase-like ATPase, C-terminal domain"/>
    <property type="match status" value="1"/>
</dbReference>
<feature type="domain" description="PAC" evidence="16">
    <location>
        <begin position="231"/>
        <end position="283"/>
    </location>
</feature>
<evidence type="ECO:0000256" key="5">
    <source>
        <dbReference type="ARBA" id="ARBA00022679"/>
    </source>
</evidence>
<dbReference type="Pfam" id="PF00989">
    <property type="entry name" value="PAS"/>
    <property type="match status" value="1"/>
</dbReference>
<feature type="domain" description="Histidine kinase" evidence="14">
    <location>
        <begin position="429"/>
        <end position="641"/>
    </location>
</feature>
<comment type="catalytic activity">
    <reaction evidence="1">
        <text>ATP + protein L-histidine = ADP + protein N-phospho-L-histidine.</text>
        <dbReference type="EC" id="2.7.13.3"/>
    </reaction>
</comment>
<dbReference type="InterPro" id="IPR035965">
    <property type="entry name" value="PAS-like_dom_sf"/>
</dbReference>
<dbReference type="PROSITE" id="PS50113">
    <property type="entry name" value="PAC"/>
    <property type="match status" value="1"/>
</dbReference>
<name>A0A0K1PIU9_9BACT</name>
<evidence type="ECO:0000256" key="6">
    <source>
        <dbReference type="ARBA" id="ARBA00022692"/>
    </source>
</evidence>
<keyword evidence="12" id="KW-0472">Membrane</keyword>
<evidence type="ECO:0000259" key="15">
    <source>
        <dbReference type="PROSITE" id="PS50112"/>
    </source>
</evidence>
<evidence type="ECO:0000256" key="1">
    <source>
        <dbReference type="ARBA" id="ARBA00000085"/>
    </source>
</evidence>
<comment type="subcellular location">
    <subcellularLocation>
        <location evidence="2">Membrane</location>
        <topology evidence="2">Multi-pass membrane protein</topology>
    </subcellularLocation>
</comment>
<dbReference type="AlphaFoldDB" id="A0A0K1PIU9"/>
<evidence type="ECO:0000313" key="18">
    <source>
        <dbReference type="Proteomes" id="UP000055590"/>
    </source>
</evidence>
<organism evidence="17 18">
    <name type="scientific">Vulgatibacter incomptus</name>
    <dbReference type="NCBI Taxonomy" id="1391653"/>
    <lineage>
        <taxon>Bacteria</taxon>
        <taxon>Pseudomonadati</taxon>
        <taxon>Myxococcota</taxon>
        <taxon>Myxococcia</taxon>
        <taxon>Myxococcales</taxon>
        <taxon>Cystobacterineae</taxon>
        <taxon>Vulgatibacteraceae</taxon>
        <taxon>Vulgatibacter</taxon>
    </lineage>
</organism>
<keyword evidence="7" id="KW-0547">Nucleotide-binding</keyword>
<feature type="compositionally biased region" description="Polar residues" evidence="13">
    <location>
        <begin position="386"/>
        <end position="396"/>
    </location>
</feature>
<reference evidence="17 18" key="1">
    <citation type="submission" date="2015-08" db="EMBL/GenBank/DDBJ databases">
        <authorList>
            <person name="Babu N.S."/>
            <person name="Beckwith C.J."/>
            <person name="Beseler K.G."/>
            <person name="Brison A."/>
            <person name="Carone J.V."/>
            <person name="Caskin T.P."/>
            <person name="Diamond M."/>
            <person name="Durham M.E."/>
            <person name="Foxe J.M."/>
            <person name="Go M."/>
            <person name="Henderson B.A."/>
            <person name="Jones I.B."/>
            <person name="McGettigan J.A."/>
            <person name="Micheletti S.J."/>
            <person name="Nasrallah M.E."/>
            <person name="Ortiz D."/>
            <person name="Piller C.R."/>
            <person name="Privatt S.R."/>
            <person name="Schneider S.L."/>
            <person name="Sharp S."/>
            <person name="Smith T.C."/>
            <person name="Stanton J.D."/>
            <person name="Ullery H.E."/>
            <person name="Wilson R.J."/>
            <person name="Serrano M.G."/>
            <person name="Buck G."/>
            <person name="Lee V."/>
            <person name="Wang Y."/>
            <person name="Carvalho R."/>
            <person name="Voegtly L."/>
            <person name="Shi R."/>
            <person name="Duckworth R."/>
            <person name="Johnson A."/>
            <person name="Loviza R."/>
            <person name="Walstead R."/>
            <person name="Shah Z."/>
            <person name="Kiflezghi M."/>
            <person name="Wade K."/>
            <person name="Ball S.L."/>
            <person name="Bradley K.W."/>
            <person name="Asai D.J."/>
            <person name="Bowman C.A."/>
            <person name="Russell D.A."/>
            <person name="Pope W.H."/>
            <person name="Jacobs-Sera D."/>
            <person name="Hendrix R.W."/>
            <person name="Hatfull G.F."/>
        </authorList>
    </citation>
    <scope>NUCLEOTIDE SEQUENCE [LARGE SCALE GENOMIC DNA]</scope>
    <source>
        <strain evidence="17 18">DSM 27710</strain>
    </source>
</reference>
<dbReference type="InterPro" id="IPR050351">
    <property type="entry name" value="BphY/WalK/GraS-like"/>
</dbReference>
<dbReference type="SUPFAM" id="SSF55781">
    <property type="entry name" value="GAF domain-like"/>
    <property type="match status" value="1"/>
</dbReference>
<evidence type="ECO:0000256" key="10">
    <source>
        <dbReference type="ARBA" id="ARBA00022989"/>
    </source>
</evidence>
<dbReference type="CDD" id="cd00075">
    <property type="entry name" value="HATPase"/>
    <property type="match status" value="1"/>
</dbReference>